<protein>
    <recommendedName>
        <fullName evidence="3">Phytanoyl-CoA dioxygenase</fullName>
    </recommendedName>
</protein>
<reference evidence="1 2" key="1">
    <citation type="submission" date="2018-01" db="EMBL/GenBank/DDBJ databases">
        <title>Complete and assembled Genome of Pantoea gaviniae DSM22758T.</title>
        <authorList>
            <person name="Stevens M.J.A."/>
            <person name="Zurfluh K."/>
            <person name="Stephan R."/>
        </authorList>
    </citation>
    <scope>NUCLEOTIDE SEQUENCE [LARGE SCALE GENOMIC DNA]</scope>
    <source>
        <strain evidence="1 2">DSM 22758</strain>
    </source>
</reference>
<dbReference type="SUPFAM" id="SSF51197">
    <property type="entry name" value="Clavaminate synthase-like"/>
    <property type="match status" value="1"/>
</dbReference>
<evidence type="ECO:0000313" key="1">
    <source>
        <dbReference type="EMBL" id="AUX95477.1"/>
    </source>
</evidence>
<keyword evidence="2" id="KW-1185">Reference proteome</keyword>
<dbReference type="EMBL" id="CP026377">
    <property type="protein sequence ID" value="AUX95477.1"/>
    <property type="molecule type" value="Genomic_DNA"/>
</dbReference>
<sequence length="246" mass="27523">MSLIAAIDPHCVPQLLEDMQTQGYAVLEKAVTEEGLTRFRHWVEQVSAGSGQRYHAIFGDVEAIDRTPLAELSDSAEFRQLMRQLAETSLGRSLGDQQILAVLRCVQGQSGKKKSNAFHYDASVITALLPVEIPQQGEARGDLILFPNLRRFRGSVLFNVLEKSLLQNPLSRRLLAWAIQRGLIKPMTLHLQPGNIYFFHGYRSFHANGACDPAFRRATALFHFGDPHHGSVLTRSIVKVNRLLAK</sequence>
<proteinExistence type="predicted"/>
<gene>
    <name evidence="1" type="ORF">C2E15_13260</name>
</gene>
<accession>A0A1X1DMT3</accession>
<evidence type="ECO:0008006" key="3">
    <source>
        <dbReference type="Google" id="ProtNLM"/>
    </source>
</evidence>
<dbReference type="OrthoDB" id="4732009at2"/>
<dbReference type="Proteomes" id="UP000238365">
    <property type="component" value="Chromosome"/>
</dbReference>
<organism evidence="1 2">
    <name type="scientific">Mixta gaviniae</name>
    <dbReference type="NCBI Taxonomy" id="665914"/>
    <lineage>
        <taxon>Bacteria</taxon>
        <taxon>Pseudomonadati</taxon>
        <taxon>Pseudomonadota</taxon>
        <taxon>Gammaproteobacteria</taxon>
        <taxon>Enterobacterales</taxon>
        <taxon>Erwiniaceae</taxon>
        <taxon>Mixta</taxon>
    </lineage>
</organism>
<dbReference type="KEGG" id="pgz:C2E15_13260"/>
<evidence type="ECO:0000313" key="2">
    <source>
        <dbReference type="Proteomes" id="UP000238365"/>
    </source>
</evidence>
<name>A0A1X1DMT3_9GAMM</name>
<dbReference type="RefSeq" id="WP_104959180.1">
    <property type="nucleotide sequence ID" value="NZ_CP026377.1"/>
</dbReference>
<dbReference type="AlphaFoldDB" id="A0A1X1DMT3"/>